<comment type="caution">
    <text evidence="2">The sequence shown here is derived from an EMBL/GenBank/DDBJ whole genome shotgun (WGS) entry which is preliminary data.</text>
</comment>
<reference evidence="2 3" key="1">
    <citation type="submission" date="2020-08" db="EMBL/GenBank/DDBJ databases">
        <title>Genomic Encyclopedia of Type Strains, Phase III (KMG-III): the genomes of soil and plant-associated and newly described type strains.</title>
        <authorList>
            <person name="Whitman W."/>
        </authorList>
    </citation>
    <scope>NUCLEOTIDE SEQUENCE [LARGE SCALE GENOMIC DNA]</scope>
    <source>
        <strain evidence="2 3">CECT 8234</strain>
    </source>
</reference>
<dbReference type="Proteomes" id="UP000518605">
    <property type="component" value="Unassembled WGS sequence"/>
</dbReference>
<dbReference type="Pfam" id="PF13360">
    <property type="entry name" value="PQQ_2"/>
    <property type="match status" value="1"/>
</dbReference>
<dbReference type="AlphaFoldDB" id="A0A7W5CCA8"/>
<dbReference type="PANTHER" id="PTHR34512">
    <property type="entry name" value="CELL SURFACE PROTEIN"/>
    <property type="match status" value="1"/>
</dbReference>
<dbReference type="EMBL" id="JACHXW010000021">
    <property type="protein sequence ID" value="MBB3155045.1"/>
    <property type="molecule type" value="Genomic_DNA"/>
</dbReference>
<feature type="domain" description="Pyrrolo-quinoline quinone repeat" evidence="1">
    <location>
        <begin position="55"/>
        <end position="163"/>
    </location>
</feature>
<evidence type="ECO:0000259" key="1">
    <source>
        <dbReference type="Pfam" id="PF13360"/>
    </source>
</evidence>
<gene>
    <name evidence="2" type="ORF">FHS16_005152</name>
</gene>
<dbReference type="Gene3D" id="2.40.128.630">
    <property type="match status" value="1"/>
</dbReference>
<evidence type="ECO:0000313" key="3">
    <source>
        <dbReference type="Proteomes" id="UP000518605"/>
    </source>
</evidence>
<dbReference type="RefSeq" id="WP_183569376.1">
    <property type="nucleotide sequence ID" value="NZ_CBCSLB010000020.1"/>
</dbReference>
<sequence>MYAEKPVVSFGTGNPGIETPFVQSTWTTKIDNGYGYNSSFNLTTTAEGKVFTLRDQKLIALNAQTGKTIWTVKDHMYSMIFYHDGVIYGNLIGGGLFALSASSGKKLWQSSVMIEKINTMEVFGDTLFALIDNYTFAFHVKTGKQLWVNTGSQVATQPKEAYYTSSGIMDAGDIALRAILLNEPTQTTRQLHAIEKKTGKTLWSMNNQDAPFKIEGGLAYSIKHNNQPIVDDAERSMTVTVINVKTGEIKGSRDYRWNVNADSYNEYGGNAPHYLDGNDFYIHQNGIIARYDFKNYKSGGKPLQTYYEPSYVKGSYPLYKVHRGRILFRTVEDGSLFSMKTVNGQELSWTGDNPSAWTAIYGKGVYLAQTDGILHVIDFDSGKPQFRVKTGARQYDHLHKEDGFLIIQTPDKLIGVKLPSAFK</sequence>
<evidence type="ECO:0000313" key="2">
    <source>
        <dbReference type="EMBL" id="MBB3155045.1"/>
    </source>
</evidence>
<dbReference type="InterPro" id="IPR011047">
    <property type="entry name" value="Quinoprotein_ADH-like_sf"/>
</dbReference>
<protein>
    <submittedName>
        <fullName evidence="2">Outer membrane protein assembly factor BamB</fullName>
    </submittedName>
</protein>
<dbReference type="Gene3D" id="2.130.10.10">
    <property type="entry name" value="YVTN repeat-like/Quinoprotein amine dehydrogenase"/>
    <property type="match status" value="1"/>
</dbReference>
<keyword evidence="3" id="KW-1185">Reference proteome</keyword>
<dbReference type="InterPro" id="IPR015943">
    <property type="entry name" value="WD40/YVTN_repeat-like_dom_sf"/>
</dbReference>
<accession>A0A7W5CCA8</accession>
<dbReference type="InterPro" id="IPR018391">
    <property type="entry name" value="PQQ_b-propeller_rpt"/>
</dbReference>
<name>A0A7W5CCA8_9BACL</name>
<dbReference type="SMART" id="SM00564">
    <property type="entry name" value="PQQ"/>
    <property type="match status" value="4"/>
</dbReference>
<dbReference type="PANTHER" id="PTHR34512:SF30">
    <property type="entry name" value="OUTER MEMBRANE PROTEIN ASSEMBLY FACTOR BAMB"/>
    <property type="match status" value="1"/>
</dbReference>
<proteinExistence type="predicted"/>
<organism evidence="2 3">
    <name type="scientific">Paenibacillus endophyticus</name>
    <dbReference type="NCBI Taxonomy" id="1294268"/>
    <lineage>
        <taxon>Bacteria</taxon>
        <taxon>Bacillati</taxon>
        <taxon>Bacillota</taxon>
        <taxon>Bacilli</taxon>
        <taxon>Bacillales</taxon>
        <taxon>Paenibacillaceae</taxon>
        <taxon>Paenibacillus</taxon>
    </lineage>
</organism>
<dbReference type="SUPFAM" id="SSF50998">
    <property type="entry name" value="Quinoprotein alcohol dehydrogenase-like"/>
    <property type="match status" value="1"/>
</dbReference>
<dbReference type="InterPro" id="IPR002372">
    <property type="entry name" value="PQQ_rpt_dom"/>
</dbReference>